<dbReference type="InterPro" id="IPR011330">
    <property type="entry name" value="Glyco_hydro/deAcase_b/a-brl"/>
</dbReference>
<dbReference type="PANTHER" id="PTHR10587">
    <property type="entry name" value="GLYCOSYL TRANSFERASE-RELATED"/>
    <property type="match status" value="1"/>
</dbReference>
<feature type="domain" description="NodB homology" evidence="2">
    <location>
        <begin position="118"/>
        <end position="288"/>
    </location>
</feature>
<dbReference type="RefSeq" id="WP_165180339.1">
    <property type="nucleotide sequence ID" value="NZ_JAAKZI010000002.1"/>
</dbReference>
<protein>
    <submittedName>
        <fullName evidence="3">Polysaccharide deacetylase family protein</fullName>
    </submittedName>
</protein>
<comment type="caution">
    <text evidence="3">The sequence shown here is derived from an EMBL/GenBank/DDBJ whole genome shotgun (WGS) entry which is preliminary data.</text>
</comment>
<dbReference type="Proteomes" id="UP000479226">
    <property type="component" value="Unassembled WGS sequence"/>
</dbReference>
<name>A0ABX0D972_9MICC</name>
<dbReference type="PROSITE" id="PS51677">
    <property type="entry name" value="NODB"/>
    <property type="match status" value="1"/>
</dbReference>
<dbReference type="Gene3D" id="3.20.20.370">
    <property type="entry name" value="Glycoside hydrolase/deacetylase"/>
    <property type="match status" value="1"/>
</dbReference>
<gene>
    <name evidence="3" type="ORF">G6N77_02055</name>
</gene>
<dbReference type="InterPro" id="IPR002509">
    <property type="entry name" value="NODB_dom"/>
</dbReference>
<evidence type="ECO:0000313" key="4">
    <source>
        <dbReference type="Proteomes" id="UP000479226"/>
    </source>
</evidence>
<proteinExistence type="predicted"/>
<sequence length="297" mass="31347">MPRHLHTAPHVARWITLALVAVVLAAAAFGAVRLAWGGSTPAGTDTAAALPAPAAHSTTAAAGTPSATGPTASSAPQGPVDPRTGRHSTLDGLVPDFTLPPVENGLAPVITRIPTEQKVVFLTIDDGAVKRASDLALMEQHGIKASLFLAHNFIAGHASFFTAHTAAGFLIEDHTMSHNLGFIHLSYEQQKAEICGMADFEEKNFGRRPVLFRPPGGPYTMSVQRAAAACGMKAIVDWEAKASAGRMDYQVGHALRPGEIVLMHFRPEFPADLAAFVKAQKAAGLKVVLLEDYLGVK</sequence>
<accession>A0ABX0D972</accession>
<organism evidence="3 4">
    <name type="scientific">Arthrobacter silviterrae</name>
    <dbReference type="NCBI Taxonomy" id="2026658"/>
    <lineage>
        <taxon>Bacteria</taxon>
        <taxon>Bacillati</taxon>
        <taxon>Actinomycetota</taxon>
        <taxon>Actinomycetes</taxon>
        <taxon>Micrococcales</taxon>
        <taxon>Micrococcaceae</taxon>
        <taxon>Arthrobacter</taxon>
    </lineage>
</organism>
<feature type="compositionally biased region" description="Low complexity" evidence="1">
    <location>
        <begin position="47"/>
        <end position="76"/>
    </location>
</feature>
<feature type="region of interest" description="Disordered" evidence="1">
    <location>
        <begin position="47"/>
        <end position="91"/>
    </location>
</feature>
<evidence type="ECO:0000256" key="1">
    <source>
        <dbReference type="SAM" id="MobiDB-lite"/>
    </source>
</evidence>
<dbReference type="CDD" id="cd10917">
    <property type="entry name" value="CE4_NodB_like_6s_7s"/>
    <property type="match status" value="1"/>
</dbReference>
<keyword evidence="4" id="KW-1185">Reference proteome</keyword>
<dbReference type="PANTHER" id="PTHR10587:SF134">
    <property type="entry name" value="SECRETED PROTEIN"/>
    <property type="match status" value="1"/>
</dbReference>
<dbReference type="SUPFAM" id="SSF88713">
    <property type="entry name" value="Glycoside hydrolase/deacetylase"/>
    <property type="match status" value="1"/>
</dbReference>
<dbReference type="EMBL" id="JAAKZI010000002">
    <property type="protein sequence ID" value="NGN82251.1"/>
    <property type="molecule type" value="Genomic_DNA"/>
</dbReference>
<dbReference type="Pfam" id="PF01522">
    <property type="entry name" value="Polysacc_deac_1"/>
    <property type="match status" value="1"/>
</dbReference>
<dbReference type="InterPro" id="IPR050248">
    <property type="entry name" value="Polysacc_deacetylase_ArnD"/>
</dbReference>
<evidence type="ECO:0000259" key="2">
    <source>
        <dbReference type="PROSITE" id="PS51677"/>
    </source>
</evidence>
<reference evidence="3 4" key="1">
    <citation type="submission" date="2020-02" db="EMBL/GenBank/DDBJ databases">
        <title>Genome sequence of the type strain DSM 27180 of Arthrobacter silviterrae.</title>
        <authorList>
            <person name="Gao J."/>
            <person name="Sun J."/>
        </authorList>
    </citation>
    <scope>NUCLEOTIDE SEQUENCE [LARGE SCALE GENOMIC DNA]</scope>
    <source>
        <strain evidence="3 4">DSM 27180</strain>
    </source>
</reference>
<evidence type="ECO:0000313" key="3">
    <source>
        <dbReference type="EMBL" id="NGN82251.1"/>
    </source>
</evidence>